<protein>
    <recommendedName>
        <fullName evidence="1">Alpha-D-phosphohexomutase C-terminal domain-containing protein</fullName>
    </recommendedName>
</protein>
<dbReference type="Gene3D" id="3.30.310.50">
    <property type="entry name" value="Alpha-D-phosphohexomutase, C-terminal domain"/>
    <property type="match status" value="1"/>
</dbReference>
<dbReference type="PANTHER" id="PTHR45955:SF1">
    <property type="entry name" value="PHOSPHOACETYLGLUCOSAMINE MUTASE"/>
    <property type="match status" value="1"/>
</dbReference>
<gene>
    <name evidence="2" type="ORF">CSSPJE1EN2_LOCUS20798</name>
</gene>
<accession>A0ABP1BSI2</accession>
<dbReference type="PANTHER" id="PTHR45955">
    <property type="entry name" value="PHOSPHOACETYLGLUCOSAMINE MUTASE"/>
    <property type="match status" value="1"/>
</dbReference>
<dbReference type="SUPFAM" id="SSF55957">
    <property type="entry name" value="Phosphoglucomutase, C-terminal domain"/>
    <property type="match status" value="1"/>
</dbReference>
<proteinExistence type="predicted"/>
<organism evidence="2 3">
    <name type="scientific">Sphagnum jensenii</name>
    <dbReference type="NCBI Taxonomy" id="128206"/>
    <lineage>
        <taxon>Eukaryota</taxon>
        <taxon>Viridiplantae</taxon>
        <taxon>Streptophyta</taxon>
        <taxon>Embryophyta</taxon>
        <taxon>Bryophyta</taxon>
        <taxon>Sphagnophytina</taxon>
        <taxon>Sphagnopsida</taxon>
        <taxon>Sphagnales</taxon>
        <taxon>Sphagnaceae</taxon>
        <taxon>Sphagnum</taxon>
    </lineage>
</organism>
<dbReference type="InterPro" id="IPR005843">
    <property type="entry name" value="A-D-PHexomutase_C"/>
</dbReference>
<dbReference type="Pfam" id="PF00408">
    <property type="entry name" value="PGM_PMM_IV"/>
    <property type="match status" value="1"/>
</dbReference>
<feature type="domain" description="Alpha-D-phosphohexomutase C-terminal" evidence="1">
    <location>
        <begin position="22"/>
        <end position="93"/>
    </location>
</feature>
<dbReference type="InterPro" id="IPR036900">
    <property type="entry name" value="A-D-PHexomutase_C_sf"/>
</dbReference>
<name>A0ABP1BSI2_9BRYO</name>
<evidence type="ECO:0000313" key="3">
    <source>
        <dbReference type="Proteomes" id="UP001497522"/>
    </source>
</evidence>
<evidence type="ECO:0000259" key="1">
    <source>
        <dbReference type="Pfam" id="PF00408"/>
    </source>
</evidence>
<dbReference type="Proteomes" id="UP001497522">
    <property type="component" value="Chromosome 7"/>
</dbReference>
<reference evidence="2" key="1">
    <citation type="submission" date="2024-03" db="EMBL/GenBank/DDBJ databases">
        <authorList>
            <consortium name="ELIXIR-Norway"/>
            <consortium name="Elixir Norway"/>
        </authorList>
    </citation>
    <scope>NUCLEOTIDE SEQUENCE</scope>
</reference>
<sequence length="108" mass="11347">MVNQAVGDALSGILMVEVVLHIRVKVKDRAVIITTADQTCVASPSSLQEGIDTEVGKYEGGQAFVRPSGMEDVVCMHAEASSQQSVDALAHAVCVQVYHLVGGISPEP</sequence>
<evidence type="ECO:0000313" key="2">
    <source>
        <dbReference type="EMBL" id="CAK9879234.1"/>
    </source>
</evidence>
<keyword evidence="3" id="KW-1185">Reference proteome</keyword>
<dbReference type="EMBL" id="OZ023708">
    <property type="protein sequence ID" value="CAK9879234.1"/>
    <property type="molecule type" value="Genomic_DNA"/>
</dbReference>